<dbReference type="PANTHER" id="PTHR33112:SF13">
    <property type="entry name" value="HETEROKARYON INCOMPATIBILITY DOMAIN-CONTAINING PROTEIN"/>
    <property type="match status" value="1"/>
</dbReference>
<sequence>MPYLAQSNQTAGICLCCNLPKTTYDTTYWDGTLDCLASAARNGCLRCSFLAKCITCFAPGTFNERNRFRAWACFQLCELTINGGHLVLDIFSIPGGVSTSFQGIPVKSLLPGKTSSDTTFRTIANWINDCTRNHTGCNPAVPISVDYSQLPKRILELTGSRITLREYPSERPIYACLSHCWGPSGNIIKTSSTNFDEFKNEVLWNNLTENFRHAVETCRRLDIGFLWIDSLCIIQDSENDWKEESAKMASIYENAFLTIAATKSKEGAGGCYVTTSSEFLGVSVPDTDIYVRREPPKFPTHWSHNDPERWPLLNRGWVYQEMRLSRRVLHFCSQEVIWECRESRKSESGCSDEDFSTDKPHYKNTMYGAVPYWKLGEDPRKLWYRNVQEYSRMQLTFEKDKFPALAALTQKMETLRGDDRFLAGLWEKTLLLDLLWMVWPRPVTGRTAPWRAPTWSWASVNSQIMWESSVDSVLSSVQVVDVRYTTEGPTHMGEIREAVIILRAPMIRARIENNRPCLDPTITSLSEIVIKDEKNDYLFSMHGKYHVSSGTEVSIVPIGVSRLNHKHTGIVLLKRDGTLLHERIGYVELAHHNTRGILGGDIKPGEGIRHLSKSTKEANMNHVNCILTNLPLCNVTIV</sequence>
<evidence type="ECO:0000313" key="3">
    <source>
        <dbReference type="Proteomes" id="UP001595075"/>
    </source>
</evidence>
<keyword evidence="3" id="KW-1185">Reference proteome</keyword>
<dbReference type="Pfam" id="PF06985">
    <property type="entry name" value="HET"/>
    <property type="match status" value="1"/>
</dbReference>
<gene>
    <name evidence="2" type="ORF">VTL71DRAFT_2613</name>
</gene>
<dbReference type="InterPro" id="IPR010730">
    <property type="entry name" value="HET"/>
</dbReference>
<dbReference type="Proteomes" id="UP001595075">
    <property type="component" value="Unassembled WGS sequence"/>
</dbReference>
<feature type="domain" description="Heterokaryon incompatibility" evidence="1">
    <location>
        <begin position="174"/>
        <end position="321"/>
    </location>
</feature>
<proteinExistence type="predicted"/>
<evidence type="ECO:0000313" key="2">
    <source>
        <dbReference type="EMBL" id="KAL2066542.1"/>
    </source>
</evidence>
<accession>A0ABR4CAJ2</accession>
<comment type="caution">
    <text evidence="2">The sequence shown here is derived from an EMBL/GenBank/DDBJ whole genome shotgun (WGS) entry which is preliminary data.</text>
</comment>
<dbReference type="EMBL" id="JAZHXI010000011">
    <property type="protein sequence ID" value="KAL2066542.1"/>
    <property type="molecule type" value="Genomic_DNA"/>
</dbReference>
<evidence type="ECO:0000259" key="1">
    <source>
        <dbReference type="Pfam" id="PF06985"/>
    </source>
</evidence>
<reference evidence="2 3" key="1">
    <citation type="journal article" date="2024" name="Commun. Biol.">
        <title>Comparative genomic analysis of thermophilic fungi reveals convergent evolutionary adaptations and gene losses.</title>
        <authorList>
            <person name="Steindorff A.S."/>
            <person name="Aguilar-Pontes M.V."/>
            <person name="Robinson A.J."/>
            <person name="Andreopoulos B."/>
            <person name="LaButti K."/>
            <person name="Kuo A."/>
            <person name="Mondo S."/>
            <person name="Riley R."/>
            <person name="Otillar R."/>
            <person name="Haridas S."/>
            <person name="Lipzen A."/>
            <person name="Grimwood J."/>
            <person name="Schmutz J."/>
            <person name="Clum A."/>
            <person name="Reid I.D."/>
            <person name="Moisan M.C."/>
            <person name="Butler G."/>
            <person name="Nguyen T.T.M."/>
            <person name="Dewar K."/>
            <person name="Conant G."/>
            <person name="Drula E."/>
            <person name="Henrissat B."/>
            <person name="Hansel C."/>
            <person name="Singer S."/>
            <person name="Hutchinson M.I."/>
            <person name="de Vries R.P."/>
            <person name="Natvig D.O."/>
            <person name="Powell A.J."/>
            <person name="Tsang A."/>
            <person name="Grigoriev I.V."/>
        </authorList>
    </citation>
    <scope>NUCLEOTIDE SEQUENCE [LARGE SCALE GENOMIC DNA]</scope>
    <source>
        <strain evidence="2 3">CBS 494.80</strain>
    </source>
</reference>
<protein>
    <recommendedName>
        <fullName evidence="1">Heterokaryon incompatibility domain-containing protein</fullName>
    </recommendedName>
</protein>
<dbReference type="PANTHER" id="PTHR33112">
    <property type="entry name" value="DOMAIN PROTEIN, PUTATIVE-RELATED"/>
    <property type="match status" value="1"/>
</dbReference>
<name>A0ABR4CAJ2_9HELO</name>
<organism evidence="2 3">
    <name type="scientific">Oculimacula yallundae</name>
    <dbReference type="NCBI Taxonomy" id="86028"/>
    <lineage>
        <taxon>Eukaryota</taxon>
        <taxon>Fungi</taxon>
        <taxon>Dikarya</taxon>
        <taxon>Ascomycota</taxon>
        <taxon>Pezizomycotina</taxon>
        <taxon>Leotiomycetes</taxon>
        <taxon>Helotiales</taxon>
        <taxon>Ploettnerulaceae</taxon>
        <taxon>Oculimacula</taxon>
    </lineage>
</organism>